<keyword evidence="1" id="KW-1133">Transmembrane helix</keyword>
<evidence type="ECO:0000313" key="3">
    <source>
        <dbReference type="WBParaSite" id="MBELARI_LOCUS12292"/>
    </source>
</evidence>
<dbReference type="AlphaFoldDB" id="A0AAF3EE97"/>
<keyword evidence="1" id="KW-0472">Membrane</keyword>
<name>A0AAF3EE97_9BILA</name>
<feature type="transmembrane region" description="Helical" evidence="1">
    <location>
        <begin position="36"/>
        <end position="58"/>
    </location>
</feature>
<evidence type="ECO:0000313" key="2">
    <source>
        <dbReference type="Proteomes" id="UP000887575"/>
    </source>
</evidence>
<evidence type="ECO:0000256" key="1">
    <source>
        <dbReference type="SAM" id="Phobius"/>
    </source>
</evidence>
<dbReference type="WBParaSite" id="MBELARI_LOCUS12292">
    <property type="protein sequence ID" value="MBELARI_LOCUS12292"/>
    <property type="gene ID" value="MBELARI_LOCUS12292"/>
</dbReference>
<protein>
    <submittedName>
        <fullName evidence="3">Uncharacterized protein</fullName>
    </submittedName>
</protein>
<keyword evidence="1" id="KW-0812">Transmembrane</keyword>
<reference evidence="3" key="1">
    <citation type="submission" date="2024-02" db="UniProtKB">
        <authorList>
            <consortium name="WormBaseParasite"/>
        </authorList>
    </citation>
    <scope>IDENTIFICATION</scope>
</reference>
<keyword evidence="2" id="KW-1185">Reference proteome</keyword>
<sequence length="107" mass="12216">MIPRGISTKSATFSNGQPNWNLSQISAYQMISDLNLTLIFVLLIIIVGLLSLVIRLWFLRRPEKIIYVASVQTGSPRHGVTMYSFAEKDPKNSYMNPSYEHQELIGW</sequence>
<dbReference type="Proteomes" id="UP000887575">
    <property type="component" value="Unassembled WGS sequence"/>
</dbReference>
<proteinExistence type="predicted"/>
<accession>A0AAF3EE97</accession>
<organism evidence="2 3">
    <name type="scientific">Mesorhabditis belari</name>
    <dbReference type="NCBI Taxonomy" id="2138241"/>
    <lineage>
        <taxon>Eukaryota</taxon>
        <taxon>Metazoa</taxon>
        <taxon>Ecdysozoa</taxon>
        <taxon>Nematoda</taxon>
        <taxon>Chromadorea</taxon>
        <taxon>Rhabditida</taxon>
        <taxon>Rhabditina</taxon>
        <taxon>Rhabditomorpha</taxon>
        <taxon>Rhabditoidea</taxon>
        <taxon>Rhabditidae</taxon>
        <taxon>Mesorhabditinae</taxon>
        <taxon>Mesorhabditis</taxon>
    </lineage>
</organism>